<evidence type="ECO:0000313" key="5">
    <source>
        <dbReference type="Proteomes" id="UP000324996"/>
    </source>
</evidence>
<dbReference type="Pfam" id="PF00085">
    <property type="entry name" value="Thioredoxin"/>
    <property type="match status" value="1"/>
</dbReference>
<comment type="caution">
    <text evidence="4">The sequence shown here is derived from an EMBL/GenBank/DDBJ whole genome shotgun (WGS) entry which is preliminary data.</text>
</comment>
<feature type="signal peptide" evidence="2">
    <location>
        <begin position="1"/>
        <end position="24"/>
    </location>
</feature>
<sequence length="140" mass="15802">MRFFIKILSSIGLALVLGTGAAHAEWVDYSKEAFAQAQKDGRTQLVDISADWCPTCRAQKPILDELATEDRLGNVVFVKLDYDTHKDFLRTYNVPRQSTILIFDGATEVNRSIAETDRERLRSFVFESVDQITPSDRSDG</sequence>
<proteinExistence type="predicted"/>
<dbReference type="SUPFAM" id="SSF52833">
    <property type="entry name" value="Thioredoxin-like"/>
    <property type="match status" value="1"/>
</dbReference>
<dbReference type="Proteomes" id="UP000324996">
    <property type="component" value="Unassembled WGS sequence"/>
</dbReference>
<dbReference type="InterPro" id="IPR050620">
    <property type="entry name" value="Thioredoxin_H-type-like"/>
</dbReference>
<dbReference type="Gene3D" id="3.40.30.10">
    <property type="entry name" value="Glutaredoxin"/>
    <property type="match status" value="1"/>
</dbReference>
<dbReference type="InterPro" id="IPR013766">
    <property type="entry name" value="Thioredoxin_domain"/>
</dbReference>
<evidence type="ECO:0000256" key="2">
    <source>
        <dbReference type="SAM" id="SignalP"/>
    </source>
</evidence>
<keyword evidence="2" id="KW-0732">Signal</keyword>
<feature type="domain" description="Thioredoxin" evidence="3">
    <location>
        <begin position="15"/>
        <end position="130"/>
    </location>
</feature>
<feature type="chain" id="PRO_5022666966" description="Thioredoxin domain-containing protein" evidence="2">
    <location>
        <begin position="25"/>
        <end position="140"/>
    </location>
</feature>
<dbReference type="PROSITE" id="PS51352">
    <property type="entry name" value="THIOREDOXIN_2"/>
    <property type="match status" value="1"/>
</dbReference>
<keyword evidence="5" id="KW-1185">Reference proteome</keyword>
<dbReference type="InterPro" id="IPR036249">
    <property type="entry name" value="Thioredoxin-like_sf"/>
</dbReference>
<reference evidence="4 5" key="1">
    <citation type="submission" date="2019-09" db="EMBL/GenBank/DDBJ databases">
        <title>NBRP : Genome information of microbial organism related human and environment.</title>
        <authorList>
            <person name="Hattori M."/>
            <person name="Oshima K."/>
            <person name="Inaba H."/>
            <person name="Suda W."/>
            <person name="Sakamoto M."/>
            <person name="Iino T."/>
            <person name="Kitahara M."/>
            <person name="Oshida Y."/>
            <person name="Iida T."/>
            <person name="Kudo T."/>
            <person name="Itoh T."/>
            <person name="Ohkuma M."/>
        </authorList>
    </citation>
    <scope>NUCLEOTIDE SEQUENCE [LARGE SCALE GENOMIC DNA]</scope>
    <source>
        <strain evidence="4 5">Q-1</strain>
    </source>
</reference>
<dbReference type="EMBL" id="BKCN01000004">
    <property type="protein sequence ID" value="GER03472.1"/>
    <property type="molecule type" value="Genomic_DNA"/>
</dbReference>
<organism evidence="4 5">
    <name type="scientific">Iodidimonas nitroreducens</name>
    <dbReference type="NCBI Taxonomy" id="1236968"/>
    <lineage>
        <taxon>Bacteria</taxon>
        <taxon>Pseudomonadati</taxon>
        <taxon>Pseudomonadota</taxon>
        <taxon>Alphaproteobacteria</taxon>
        <taxon>Iodidimonadales</taxon>
        <taxon>Iodidimonadaceae</taxon>
        <taxon>Iodidimonas</taxon>
    </lineage>
</organism>
<accession>A0A5A7N591</accession>
<name>A0A5A7N591_9PROT</name>
<dbReference type="InterPro" id="IPR017937">
    <property type="entry name" value="Thioredoxin_CS"/>
</dbReference>
<dbReference type="PANTHER" id="PTHR10438:SF468">
    <property type="entry name" value="THIOREDOXIN-1-RELATED"/>
    <property type="match status" value="1"/>
</dbReference>
<dbReference type="GO" id="GO:0015036">
    <property type="term" value="F:disulfide oxidoreductase activity"/>
    <property type="evidence" value="ECO:0007669"/>
    <property type="project" value="UniProtKB-ARBA"/>
</dbReference>
<gene>
    <name evidence="4" type="ORF">JCM17846_11540</name>
</gene>
<dbReference type="PANTHER" id="PTHR10438">
    <property type="entry name" value="THIOREDOXIN"/>
    <property type="match status" value="1"/>
</dbReference>
<keyword evidence="1" id="KW-0676">Redox-active center</keyword>
<dbReference type="RefSeq" id="WP_042084709.1">
    <property type="nucleotide sequence ID" value="NZ_BKCN01000004.1"/>
</dbReference>
<protein>
    <recommendedName>
        <fullName evidence="3">Thioredoxin domain-containing protein</fullName>
    </recommendedName>
</protein>
<evidence type="ECO:0000313" key="4">
    <source>
        <dbReference type="EMBL" id="GER03472.1"/>
    </source>
</evidence>
<evidence type="ECO:0000256" key="1">
    <source>
        <dbReference type="ARBA" id="ARBA00023284"/>
    </source>
</evidence>
<evidence type="ECO:0000259" key="3">
    <source>
        <dbReference type="PROSITE" id="PS51352"/>
    </source>
</evidence>
<dbReference type="CDD" id="cd02947">
    <property type="entry name" value="TRX_family"/>
    <property type="match status" value="1"/>
</dbReference>
<dbReference type="AlphaFoldDB" id="A0A5A7N591"/>
<dbReference type="PROSITE" id="PS00194">
    <property type="entry name" value="THIOREDOXIN_1"/>
    <property type="match status" value="1"/>
</dbReference>